<comment type="caution">
    <text evidence="3">The sequence shown here is derived from an EMBL/GenBank/DDBJ whole genome shotgun (WGS) entry which is preliminary data.</text>
</comment>
<proteinExistence type="predicted"/>
<evidence type="ECO:0000256" key="1">
    <source>
        <dbReference type="ARBA" id="ARBA00022729"/>
    </source>
</evidence>
<dbReference type="Pfam" id="PF13517">
    <property type="entry name" value="FG-GAP_3"/>
    <property type="match status" value="1"/>
</dbReference>
<reference evidence="3 4" key="1">
    <citation type="submission" date="2019-11" db="EMBL/GenBank/DDBJ databases">
        <title>Type strains purchased from KCTC, JCM and DSMZ.</title>
        <authorList>
            <person name="Lu H."/>
        </authorList>
    </citation>
    <scope>NUCLEOTIDE SEQUENCE [LARGE SCALE GENOMIC DNA]</scope>
    <source>
        <strain evidence="3 4">DSM 103461</strain>
    </source>
</reference>
<keyword evidence="1" id="KW-0732">Signal</keyword>
<dbReference type="InterPro" id="IPR013517">
    <property type="entry name" value="FG-GAP"/>
</dbReference>
<evidence type="ECO:0000313" key="3">
    <source>
        <dbReference type="EMBL" id="MTW33079.1"/>
    </source>
</evidence>
<evidence type="ECO:0000313" key="4">
    <source>
        <dbReference type="Proteomes" id="UP000735592"/>
    </source>
</evidence>
<name>A0ABW9SNC2_9BURK</name>
<protein>
    <submittedName>
        <fullName evidence="3">DUF4214 domain-containing protein</fullName>
    </submittedName>
</protein>
<dbReference type="Pfam" id="PF13946">
    <property type="entry name" value="DUF4214"/>
    <property type="match status" value="1"/>
</dbReference>
<dbReference type="RefSeq" id="WP_155434449.1">
    <property type="nucleotide sequence ID" value="NZ_JBHLXK010000004.1"/>
</dbReference>
<dbReference type="InterPro" id="IPR038255">
    <property type="entry name" value="PBS_linker_sf"/>
</dbReference>
<accession>A0ABW9SNC2</accession>
<dbReference type="Proteomes" id="UP000735592">
    <property type="component" value="Unassembled WGS sequence"/>
</dbReference>
<dbReference type="EMBL" id="WNKW01000002">
    <property type="protein sequence ID" value="MTW33079.1"/>
    <property type="molecule type" value="Genomic_DNA"/>
</dbReference>
<dbReference type="InterPro" id="IPR025282">
    <property type="entry name" value="DUF4214"/>
</dbReference>
<evidence type="ECO:0000259" key="2">
    <source>
        <dbReference type="Pfam" id="PF13946"/>
    </source>
</evidence>
<dbReference type="Gene3D" id="1.10.3130.20">
    <property type="entry name" value="Phycobilisome linker domain"/>
    <property type="match status" value="1"/>
</dbReference>
<gene>
    <name evidence="3" type="ORF">GM655_09590</name>
</gene>
<feature type="domain" description="DUF4214" evidence="2">
    <location>
        <begin position="147"/>
        <end position="216"/>
    </location>
</feature>
<dbReference type="SUPFAM" id="SSF69318">
    <property type="entry name" value="Integrin alpha N-terminal domain"/>
    <property type="match status" value="1"/>
</dbReference>
<organism evidence="3 4">
    <name type="scientific">Pseudoduganella danionis</name>
    <dbReference type="NCBI Taxonomy" id="1890295"/>
    <lineage>
        <taxon>Bacteria</taxon>
        <taxon>Pseudomonadati</taxon>
        <taxon>Pseudomonadota</taxon>
        <taxon>Betaproteobacteria</taxon>
        <taxon>Burkholderiales</taxon>
        <taxon>Oxalobacteraceae</taxon>
        <taxon>Telluria group</taxon>
        <taxon>Pseudoduganella</taxon>
    </lineage>
</organism>
<sequence length="592" mass="63897">MKLRYFVAVCSVLAGCGGAPSSDVQNSSVSIQQGKSGGRVVLGDATQTNPAPTGTVTIAGYRSNFTIVKDQVSSAVTVTNNITKAVQTYNNPQLIKFVDTYTSFDVNGAAGQVYRLYQAAFNRKPDLPGLGFWIAANQKGIDLLGIATHFIGSPEFGNLYGTNVSNNSFISTLYQNILNRAGESGGVTWWVGQLNSGVPKNAALYGFSDSAENKNNLQAEMQNGFDYVPLNPSGPILPKASSYENKIAAAAALGSQNMPPEVAESNTVAFADFFQDGSYSMVTHSLEYNYTAATATKFGHIKFYKKVDGLWVDNTAKLLKDNLGCLHPRKAIVADFNGDGKPDVFFACHGFDAGNYPGEQPHMLISQTDGTYRNVTLPDTCYCHSASAADVNRNGFADILVTDNMVGKKPFFFTNKNGVLSRDTSRFGVIYSQPNDGSNGIPGVSYGTPAIYTAELIDFYGSGRYDAFLGGTAPDNVWGDWAPAIFKNDGSGVYTQANSIQLPYSKYYESTLDIVIDGGFIYLTSVHENNDPKTETYGFSNIVKIDLQSLVSTQIYANTENFPNGHGWLNWIIPYQGQIVSQSAAYGVSVSK</sequence>
<dbReference type="InterPro" id="IPR028994">
    <property type="entry name" value="Integrin_alpha_N"/>
</dbReference>
<dbReference type="PROSITE" id="PS51257">
    <property type="entry name" value="PROKAR_LIPOPROTEIN"/>
    <property type="match status" value="1"/>
</dbReference>
<keyword evidence="4" id="KW-1185">Reference proteome</keyword>
<dbReference type="Gene3D" id="2.130.10.130">
    <property type="entry name" value="Integrin alpha, N-terminal"/>
    <property type="match status" value="1"/>
</dbReference>